<dbReference type="AlphaFoldDB" id="A0A8H6FV17"/>
<accession>A0A8H6FV17</accession>
<evidence type="ECO:0000256" key="1">
    <source>
        <dbReference type="SAM" id="MobiDB-lite"/>
    </source>
</evidence>
<reference evidence="2 3" key="1">
    <citation type="journal article" date="2020" name="Genomics">
        <title>Complete, high-quality genomes from long-read metagenomic sequencing of two wolf lichen thalli reveals enigmatic genome architecture.</title>
        <authorList>
            <person name="McKenzie S.K."/>
            <person name="Walston R.F."/>
            <person name="Allen J.L."/>
        </authorList>
    </citation>
    <scope>NUCLEOTIDE SEQUENCE [LARGE SCALE GENOMIC DNA]</scope>
    <source>
        <strain evidence="2">WasteWater2</strain>
    </source>
</reference>
<sequence>MIMHFSDTYYAKRWWTVTSDFILHADQDFVLPLPKVSKPASMAAAKSSPDGKANEPGSEGLCHGESQGRKGSVKG</sequence>
<gene>
    <name evidence="2" type="ORF">HO173_006407</name>
</gene>
<feature type="region of interest" description="Disordered" evidence="1">
    <location>
        <begin position="40"/>
        <end position="75"/>
    </location>
</feature>
<evidence type="ECO:0000313" key="2">
    <source>
        <dbReference type="EMBL" id="KAF6235213.1"/>
    </source>
</evidence>
<dbReference type="GeneID" id="59288068"/>
<dbReference type="Proteomes" id="UP000578531">
    <property type="component" value="Unassembled WGS sequence"/>
</dbReference>
<comment type="caution">
    <text evidence="2">The sequence shown here is derived from an EMBL/GenBank/DDBJ whole genome shotgun (WGS) entry which is preliminary data.</text>
</comment>
<organism evidence="2 3">
    <name type="scientific">Letharia columbiana</name>
    <dbReference type="NCBI Taxonomy" id="112416"/>
    <lineage>
        <taxon>Eukaryota</taxon>
        <taxon>Fungi</taxon>
        <taxon>Dikarya</taxon>
        <taxon>Ascomycota</taxon>
        <taxon>Pezizomycotina</taxon>
        <taxon>Lecanoromycetes</taxon>
        <taxon>OSLEUM clade</taxon>
        <taxon>Lecanoromycetidae</taxon>
        <taxon>Lecanorales</taxon>
        <taxon>Lecanorineae</taxon>
        <taxon>Parmeliaceae</taxon>
        <taxon>Letharia</taxon>
    </lineage>
</organism>
<dbReference type="RefSeq" id="XP_037164584.1">
    <property type="nucleotide sequence ID" value="XM_037308318.1"/>
</dbReference>
<protein>
    <submittedName>
        <fullName evidence="2">Uncharacterized protein</fullName>
    </submittedName>
</protein>
<evidence type="ECO:0000313" key="3">
    <source>
        <dbReference type="Proteomes" id="UP000578531"/>
    </source>
</evidence>
<dbReference type="EMBL" id="JACCJC010000025">
    <property type="protein sequence ID" value="KAF6235213.1"/>
    <property type="molecule type" value="Genomic_DNA"/>
</dbReference>
<name>A0A8H6FV17_9LECA</name>
<proteinExistence type="predicted"/>
<keyword evidence="3" id="KW-1185">Reference proteome</keyword>